<dbReference type="PANTHER" id="PTHR10763:SF22">
    <property type="entry name" value="ORC1-TYPE DNA REPLICATION PROTEIN"/>
    <property type="match status" value="1"/>
</dbReference>
<dbReference type="Gene3D" id="3.40.50.300">
    <property type="entry name" value="P-loop containing nucleotide triphosphate hydrolases"/>
    <property type="match status" value="1"/>
</dbReference>
<dbReference type="SMART" id="SM01074">
    <property type="entry name" value="Cdc6_C"/>
    <property type="match status" value="1"/>
</dbReference>
<organism evidence="8 9">
    <name type="scientific">Natronococcus occultus SP4</name>
    <dbReference type="NCBI Taxonomy" id="694430"/>
    <lineage>
        <taxon>Archaea</taxon>
        <taxon>Methanobacteriati</taxon>
        <taxon>Methanobacteriota</taxon>
        <taxon>Stenosarchaea group</taxon>
        <taxon>Halobacteria</taxon>
        <taxon>Halobacteriales</taxon>
        <taxon>Natrialbaceae</taxon>
        <taxon>Natronococcus</taxon>
    </lineage>
</organism>
<dbReference type="InterPro" id="IPR049945">
    <property type="entry name" value="AAA_22"/>
</dbReference>
<dbReference type="InterPro" id="IPR055237">
    <property type="entry name" value="Cdc6_lid"/>
</dbReference>
<feature type="binding site" evidence="5">
    <location>
        <position position="229"/>
    </location>
    <ligand>
        <name>ATP</name>
        <dbReference type="ChEBI" id="CHEBI:30616"/>
    </ligand>
</feature>
<dbReference type="InterPro" id="IPR036390">
    <property type="entry name" value="WH_DNA-bd_sf"/>
</dbReference>
<dbReference type="Proteomes" id="UP000010878">
    <property type="component" value="Plasmid 2"/>
</dbReference>
<comment type="function">
    <text evidence="5">Involved in regulation of DNA replication.</text>
</comment>
<dbReference type="OrthoDB" id="195574at2157"/>
<evidence type="ECO:0000259" key="6">
    <source>
        <dbReference type="SMART" id="SM00382"/>
    </source>
</evidence>
<accession>L0K6R4</accession>
<dbReference type="AlphaFoldDB" id="L0K6R4"/>
<dbReference type="EMBL" id="CP003931">
    <property type="protein sequence ID" value="AGB39798.1"/>
    <property type="molecule type" value="Genomic_DNA"/>
</dbReference>
<evidence type="ECO:0000256" key="2">
    <source>
        <dbReference type="ARBA" id="ARBA00022705"/>
    </source>
</evidence>
<feature type="domain" description="Cdc6 C-terminal" evidence="7">
    <location>
        <begin position="312"/>
        <end position="395"/>
    </location>
</feature>
<dbReference type="Pfam" id="PF22703">
    <property type="entry name" value="Cdc6_lid"/>
    <property type="match status" value="1"/>
</dbReference>
<dbReference type="GO" id="GO:0006260">
    <property type="term" value="P:DNA replication"/>
    <property type="evidence" value="ECO:0007669"/>
    <property type="project" value="UniProtKB-UniRule"/>
</dbReference>
<dbReference type="HAMAP" id="MF_01407">
    <property type="entry name" value="ORC1_type_DNA_replic_protein"/>
    <property type="match status" value="1"/>
</dbReference>
<keyword evidence="4 5" id="KW-0067">ATP-binding</keyword>
<dbReference type="Gene3D" id="1.10.10.10">
    <property type="entry name" value="Winged helix-like DNA-binding domain superfamily/Winged helix DNA-binding domain"/>
    <property type="match status" value="1"/>
</dbReference>
<evidence type="ECO:0000313" key="8">
    <source>
        <dbReference type="EMBL" id="AGB39798.1"/>
    </source>
</evidence>
<dbReference type="SUPFAM" id="SSF52540">
    <property type="entry name" value="P-loop containing nucleoside triphosphate hydrolases"/>
    <property type="match status" value="1"/>
</dbReference>
<evidence type="ECO:0000313" key="9">
    <source>
        <dbReference type="Proteomes" id="UP000010878"/>
    </source>
</evidence>
<dbReference type="CDD" id="cd00009">
    <property type="entry name" value="AAA"/>
    <property type="match status" value="1"/>
</dbReference>
<dbReference type="SMART" id="SM00382">
    <property type="entry name" value="AAA"/>
    <property type="match status" value="1"/>
</dbReference>
<dbReference type="KEGG" id="nou:Natoc_4083"/>
<dbReference type="SUPFAM" id="SSF46785">
    <property type="entry name" value="Winged helix' DNA-binding domain"/>
    <property type="match status" value="1"/>
</dbReference>
<keyword evidence="9" id="KW-1185">Reference proteome</keyword>
<evidence type="ECO:0000256" key="5">
    <source>
        <dbReference type="HAMAP-Rule" id="MF_01407"/>
    </source>
</evidence>
<feature type="domain" description="AAA+ ATPase" evidence="6">
    <location>
        <begin position="57"/>
        <end position="213"/>
    </location>
</feature>
<dbReference type="GO" id="GO:0005524">
    <property type="term" value="F:ATP binding"/>
    <property type="evidence" value="ECO:0007669"/>
    <property type="project" value="UniProtKB-UniRule"/>
</dbReference>
<keyword evidence="3 5" id="KW-0547">Nucleotide-binding</keyword>
<sequence>MVLELHSPAVPTFTQDDRIFRDENVLQDDYTPKDLPAREDELEAYTNSLQPVVNGASPRNIFVYGETGTGKTVATNRIIDDLNRDQKNFEDVEIKFVKINCKDLTSYQAGVHLVNEFREPSNHINSTGHSRADVNNKLWTHLEEIDATHVLFVLDEIDSLSEDDDLLYQIPRANANAKVEGTKVGLIGISNNFTFRQNLSARVQSSLCEDEIHFAPYDANQLTAILKQRSEKAFSDGVLEEGVVPLTAGLVAQDTGSARNALDILYRAGTIARNENNDVVTENHVRQAMDAVENGLIKDEIRALPTQAQLVIYTVAVLNQSGQNQVTKKEIHRLYKKFCKRTGVNAKSQRTIHNKLSKLQLKGFLNVTEENKGRGGGKRYKYELGVDADLINDALQDTPRLRDLSTNSTISQFS</sequence>
<protein>
    <recommendedName>
        <fullName evidence="5">ORC1-type DNA replication protein</fullName>
    </recommendedName>
</protein>
<dbReference type="FunFam" id="1.10.8.60:FF:000073">
    <property type="entry name" value="ORC1-type DNA replication protein"/>
    <property type="match status" value="1"/>
</dbReference>
<keyword evidence="8" id="KW-0614">Plasmid</keyword>
<gene>
    <name evidence="8" type="ORF">Natoc_4083</name>
</gene>
<keyword evidence="2 5" id="KW-0235">DNA replication</keyword>
<evidence type="ECO:0000256" key="4">
    <source>
        <dbReference type="ARBA" id="ARBA00022840"/>
    </source>
</evidence>
<dbReference type="GO" id="GO:0016887">
    <property type="term" value="F:ATP hydrolysis activity"/>
    <property type="evidence" value="ECO:0007669"/>
    <property type="project" value="InterPro"/>
</dbReference>
<dbReference type="InterPro" id="IPR027417">
    <property type="entry name" value="P-loop_NTPase"/>
</dbReference>
<dbReference type="InterPro" id="IPR050311">
    <property type="entry name" value="ORC1/CDC6"/>
</dbReference>
<geneLocation type="plasmid" evidence="8">
    <name>2</name>
</geneLocation>
<dbReference type="InterPro" id="IPR003593">
    <property type="entry name" value="AAA+_ATPase"/>
</dbReference>
<dbReference type="HOGENOM" id="CLU_025112_3_1_2"/>
<dbReference type="InterPro" id="IPR015163">
    <property type="entry name" value="Cdc6_C"/>
</dbReference>
<proteinExistence type="inferred from homology"/>
<dbReference type="Pfam" id="PF13401">
    <property type="entry name" value="AAA_22"/>
    <property type="match status" value="1"/>
</dbReference>
<name>L0K6R4_9EURY</name>
<evidence type="ECO:0000259" key="7">
    <source>
        <dbReference type="SMART" id="SM01074"/>
    </source>
</evidence>
<comment type="similarity">
    <text evidence="1 5">Belongs to the CDC6/cdc18 family.</text>
</comment>
<feature type="binding site" evidence="5">
    <location>
        <position position="217"/>
    </location>
    <ligand>
        <name>ATP</name>
        <dbReference type="ChEBI" id="CHEBI:30616"/>
    </ligand>
</feature>
<evidence type="ECO:0000256" key="1">
    <source>
        <dbReference type="ARBA" id="ARBA00006184"/>
    </source>
</evidence>
<reference evidence="8 9" key="1">
    <citation type="submission" date="2012-11" db="EMBL/GenBank/DDBJ databases">
        <title>FINISHED of Natronococcus occultus SP4, DSM 3396.</title>
        <authorList>
            <consortium name="DOE Joint Genome Institute"/>
            <person name="Eisen J."/>
            <person name="Huntemann M."/>
            <person name="Wei C.-L."/>
            <person name="Han J."/>
            <person name="Detter J.C."/>
            <person name="Han C."/>
            <person name="Tapia R."/>
            <person name="Chen A."/>
            <person name="Kyrpides N."/>
            <person name="Mavromatis K."/>
            <person name="Markowitz V."/>
            <person name="Szeto E."/>
            <person name="Ivanova N."/>
            <person name="Mikhailova N."/>
            <person name="Ovchinnikova G."/>
            <person name="Pagani I."/>
            <person name="Pati A."/>
            <person name="Goodwin L."/>
            <person name="Nordberg H.P."/>
            <person name="Cantor M.N."/>
            <person name="Hua S.X."/>
            <person name="Woyke T."/>
            <person name="Eisen J."/>
            <person name="Klenk H.-P."/>
            <person name="Klenk H.-P."/>
        </authorList>
    </citation>
    <scope>NUCLEOTIDE SEQUENCE [LARGE SCALE GENOMIC DNA]</scope>
    <source>
        <strain evidence="8 9">SP4</strain>
        <plasmid evidence="9">Plasmid 2</plasmid>
    </source>
</reference>
<dbReference type="Gene3D" id="1.10.8.60">
    <property type="match status" value="1"/>
</dbReference>
<evidence type="ECO:0000256" key="3">
    <source>
        <dbReference type="ARBA" id="ARBA00022741"/>
    </source>
</evidence>
<feature type="binding site" evidence="5">
    <location>
        <begin position="69"/>
        <end position="73"/>
    </location>
    <ligand>
        <name>ATP</name>
        <dbReference type="ChEBI" id="CHEBI:30616"/>
    </ligand>
</feature>
<dbReference type="PANTHER" id="PTHR10763">
    <property type="entry name" value="CELL DIVISION CONTROL PROTEIN 6-RELATED"/>
    <property type="match status" value="1"/>
</dbReference>
<dbReference type="InterPro" id="IPR014277">
    <property type="entry name" value="Orc1/Cdc6_arc"/>
</dbReference>
<dbReference type="NCBIfam" id="TIGR02928">
    <property type="entry name" value="orc1/cdc6 family replication initiation protein"/>
    <property type="match status" value="1"/>
</dbReference>
<dbReference type="CDD" id="cd08768">
    <property type="entry name" value="Cdc6_C"/>
    <property type="match status" value="1"/>
</dbReference>
<dbReference type="InterPro" id="IPR036388">
    <property type="entry name" value="WH-like_DNA-bd_sf"/>
</dbReference>
<dbReference type="Pfam" id="PF09079">
    <property type="entry name" value="WHD_Cdc6"/>
    <property type="match status" value="1"/>
</dbReference>